<dbReference type="PRINTS" id="PR00196">
    <property type="entry name" value="ANNEXIN"/>
</dbReference>
<dbReference type="GO" id="GO:0005509">
    <property type="term" value="F:calcium ion binding"/>
    <property type="evidence" value="ECO:0007669"/>
    <property type="project" value="InterPro"/>
</dbReference>
<dbReference type="SUPFAM" id="SSF47874">
    <property type="entry name" value="Annexin"/>
    <property type="match status" value="1"/>
</dbReference>
<evidence type="ECO:0000313" key="6">
    <source>
        <dbReference type="Proteomes" id="UP000243217"/>
    </source>
</evidence>
<sequence>MLSLYPEESREFNRGEKIDHVSAQIDTWCNEIKSACGGIGTDEMKLSQVLGTKGPRERYLISLRYKELYRLSLLSEVQSETSGDYGALLNLLVQPLEDAEATVVRHATKGIGTLEKLLYPVIAGRTTEELHILKQAYLKKYQEDLGVALADDLSGDLKVFVQAILNLTPPKFNPLIHTEAKAIEIAEVIYKAGEAKWGTDEATFCNTICSIPAQFLASVDAAYTTKHGHGLFRAIQSEFSGKAKDVILYHVGMILDPIHTIADLIERTMKGIGTDEFGLSATLVRYQQLLPQVKPAYAAKYGVSLQDRITGETTGDYRQLLLYVVDTI</sequence>
<name>A0A1V9ZCN0_9STRA</name>
<dbReference type="InterPro" id="IPR018502">
    <property type="entry name" value="Annexin_repeat"/>
</dbReference>
<keyword evidence="6" id="KW-1185">Reference proteome</keyword>
<gene>
    <name evidence="5" type="ORF">THRCLA_07590</name>
</gene>
<dbReference type="GO" id="GO:0005737">
    <property type="term" value="C:cytoplasm"/>
    <property type="evidence" value="ECO:0007669"/>
    <property type="project" value="TreeGrafter"/>
</dbReference>
<protein>
    <recommendedName>
        <fullName evidence="4">Annexin</fullName>
    </recommendedName>
</protein>
<organism evidence="5 6">
    <name type="scientific">Thraustotheca clavata</name>
    <dbReference type="NCBI Taxonomy" id="74557"/>
    <lineage>
        <taxon>Eukaryota</taxon>
        <taxon>Sar</taxon>
        <taxon>Stramenopiles</taxon>
        <taxon>Oomycota</taxon>
        <taxon>Saprolegniomycetes</taxon>
        <taxon>Saprolegniales</taxon>
        <taxon>Achlyaceae</taxon>
        <taxon>Thraustotheca</taxon>
    </lineage>
</organism>
<dbReference type="InterPro" id="IPR001464">
    <property type="entry name" value="Annexin"/>
</dbReference>
<proteinExistence type="inferred from homology"/>
<comment type="similarity">
    <text evidence="1 4">Belongs to the annexin family.</text>
</comment>
<keyword evidence="4" id="KW-0111">Calcium/phospholipid-binding</keyword>
<accession>A0A1V9ZCN0</accession>
<dbReference type="GO" id="GO:0005544">
    <property type="term" value="F:calcium-dependent phospholipid binding"/>
    <property type="evidence" value="ECO:0007669"/>
    <property type="project" value="UniProtKB-KW"/>
</dbReference>
<keyword evidence="2 4" id="KW-0677">Repeat</keyword>
<dbReference type="Pfam" id="PF00191">
    <property type="entry name" value="Annexin"/>
    <property type="match status" value="4"/>
</dbReference>
<dbReference type="GO" id="GO:0001786">
    <property type="term" value="F:phosphatidylserine binding"/>
    <property type="evidence" value="ECO:0007669"/>
    <property type="project" value="TreeGrafter"/>
</dbReference>
<dbReference type="SMART" id="SM00335">
    <property type="entry name" value="ANX"/>
    <property type="match status" value="4"/>
</dbReference>
<dbReference type="PROSITE" id="PS51897">
    <property type="entry name" value="ANNEXIN_2"/>
    <property type="match status" value="4"/>
</dbReference>
<reference evidence="5 6" key="1">
    <citation type="journal article" date="2014" name="Genome Biol. Evol.">
        <title>The secreted proteins of Achlya hypogyna and Thraustotheca clavata identify the ancestral oomycete secretome and reveal gene acquisitions by horizontal gene transfer.</title>
        <authorList>
            <person name="Misner I."/>
            <person name="Blouin N."/>
            <person name="Leonard G."/>
            <person name="Richards T.A."/>
            <person name="Lane C.E."/>
        </authorList>
    </citation>
    <scope>NUCLEOTIDE SEQUENCE [LARGE SCALE GENOMIC DNA]</scope>
    <source>
        <strain evidence="5 6">ATCC 34112</strain>
    </source>
</reference>
<dbReference type="GO" id="GO:0005886">
    <property type="term" value="C:plasma membrane"/>
    <property type="evidence" value="ECO:0007669"/>
    <property type="project" value="TreeGrafter"/>
</dbReference>
<dbReference type="AlphaFoldDB" id="A0A1V9ZCN0"/>
<dbReference type="STRING" id="74557.A0A1V9ZCN0"/>
<dbReference type="Gene3D" id="1.10.220.10">
    <property type="entry name" value="Annexin"/>
    <property type="match status" value="4"/>
</dbReference>
<evidence type="ECO:0000256" key="1">
    <source>
        <dbReference type="ARBA" id="ARBA00007831"/>
    </source>
</evidence>
<dbReference type="InterPro" id="IPR037104">
    <property type="entry name" value="Annexin_sf"/>
</dbReference>
<keyword evidence="4" id="KW-0106">Calcium</keyword>
<keyword evidence="3 4" id="KW-0041">Annexin</keyword>
<evidence type="ECO:0000313" key="5">
    <source>
        <dbReference type="EMBL" id="OQR95759.1"/>
    </source>
</evidence>
<dbReference type="Proteomes" id="UP000243217">
    <property type="component" value="Unassembled WGS sequence"/>
</dbReference>
<comment type="domain">
    <text evidence="4">A pair of annexin repeats may form one binding site for calcium and phospholipid.</text>
</comment>
<dbReference type="OrthoDB" id="37886at2759"/>
<evidence type="ECO:0000256" key="2">
    <source>
        <dbReference type="ARBA" id="ARBA00022737"/>
    </source>
</evidence>
<dbReference type="PROSITE" id="PS00223">
    <property type="entry name" value="ANNEXIN_1"/>
    <property type="match status" value="1"/>
</dbReference>
<dbReference type="InterPro" id="IPR018252">
    <property type="entry name" value="Annexin_repeat_CS"/>
</dbReference>
<dbReference type="PANTHER" id="PTHR10502:SF102">
    <property type="entry name" value="ANNEXIN B11"/>
    <property type="match status" value="1"/>
</dbReference>
<evidence type="ECO:0000256" key="3">
    <source>
        <dbReference type="ARBA" id="ARBA00023216"/>
    </source>
</evidence>
<comment type="caution">
    <text evidence="5">The sequence shown here is derived from an EMBL/GenBank/DDBJ whole genome shotgun (WGS) entry which is preliminary data.</text>
</comment>
<dbReference type="PANTHER" id="PTHR10502">
    <property type="entry name" value="ANNEXIN"/>
    <property type="match status" value="1"/>
</dbReference>
<evidence type="ECO:0000256" key="4">
    <source>
        <dbReference type="RuleBase" id="RU003540"/>
    </source>
</evidence>
<dbReference type="EMBL" id="JNBS01002044">
    <property type="protein sequence ID" value="OQR95759.1"/>
    <property type="molecule type" value="Genomic_DNA"/>
</dbReference>